<feature type="compositionally biased region" description="Low complexity" evidence="1">
    <location>
        <begin position="42"/>
        <end position="66"/>
    </location>
</feature>
<dbReference type="EMBL" id="JAJEPV010000042">
    <property type="protein sequence ID" value="MCC2120752.1"/>
    <property type="molecule type" value="Genomic_DNA"/>
</dbReference>
<dbReference type="AlphaFoldDB" id="A0AAE3D8L4"/>
<protein>
    <submittedName>
        <fullName evidence="4">ABC transporter substrate-binding protein</fullName>
    </submittedName>
</protein>
<feature type="chain" id="PRO_5042032837" evidence="2">
    <location>
        <begin position="31"/>
        <end position="371"/>
    </location>
</feature>
<dbReference type="PANTHER" id="PTHR30024">
    <property type="entry name" value="ALIPHATIC SULFONATES-BINDING PROTEIN-RELATED"/>
    <property type="match status" value="1"/>
</dbReference>
<feature type="signal peptide" evidence="2">
    <location>
        <begin position="1"/>
        <end position="30"/>
    </location>
</feature>
<evidence type="ECO:0000256" key="2">
    <source>
        <dbReference type="SAM" id="SignalP"/>
    </source>
</evidence>
<dbReference type="RefSeq" id="WP_022312588.1">
    <property type="nucleotide sequence ID" value="NZ_JAJEPV010000042.1"/>
</dbReference>
<dbReference type="SUPFAM" id="SSF53850">
    <property type="entry name" value="Periplasmic binding protein-like II"/>
    <property type="match status" value="1"/>
</dbReference>
<dbReference type="Proteomes" id="UP001197795">
    <property type="component" value="Unassembled WGS sequence"/>
</dbReference>
<feature type="region of interest" description="Disordered" evidence="1">
    <location>
        <begin position="40"/>
        <end position="66"/>
    </location>
</feature>
<evidence type="ECO:0000313" key="5">
    <source>
        <dbReference type="Proteomes" id="UP001197795"/>
    </source>
</evidence>
<accession>A0AAE3D8L4</accession>
<sequence>MKKKTKITKALALALTLGLLCSGLAGCGQAQSVETVSEDLATESVQPTETVESTETVAEGTEATAENTETADGTLVRVASLKGPTSLGLLFLMNKADKGETANTYEFQMATGADEILPLMVKGDLDIALVPANVASVLYHKTQGGVKVIDINTLGVLYMVSGEDGLTNFTDLKGKTIYLTGKGTTPDYVLRYLLTANGMSADDVILEYKSEATEVASVLAEDPTAIGLLPQPFVTAACMQNDALKVIFDLNEEWNKVQGEDGSSMVTGVTVVRKEFLEENEEAVKSFMEDHKASAEDINADPATGAALAVEAQIVAKEPIAQKAIPNCNITYIDKAEMKQALSGYLDVLFHQDSLSIGGGLPESDFYYDAE</sequence>
<organism evidence="4 5">
    <name type="scientific">Waltera acetigignens</name>
    <dbReference type="NCBI Taxonomy" id="2981769"/>
    <lineage>
        <taxon>Bacteria</taxon>
        <taxon>Bacillati</taxon>
        <taxon>Bacillota</taxon>
        <taxon>Clostridia</taxon>
        <taxon>Lachnospirales</taxon>
        <taxon>Lachnospiraceae</taxon>
        <taxon>Waltera</taxon>
    </lineage>
</organism>
<dbReference type="InterPro" id="IPR015168">
    <property type="entry name" value="SsuA/THI5"/>
</dbReference>
<dbReference type="Gene3D" id="3.40.190.10">
    <property type="entry name" value="Periplasmic binding protein-like II"/>
    <property type="match status" value="2"/>
</dbReference>
<dbReference type="InterPro" id="IPR027024">
    <property type="entry name" value="UCP027386_ABC_sbc_TM0202"/>
</dbReference>
<feature type="domain" description="SsuA/THI5-like" evidence="3">
    <location>
        <begin position="148"/>
        <end position="303"/>
    </location>
</feature>
<evidence type="ECO:0000313" key="4">
    <source>
        <dbReference type="EMBL" id="MCC2120752.1"/>
    </source>
</evidence>
<gene>
    <name evidence="4" type="ORF">LKD75_14345</name>
</gene>
<proteinExistence type="predicted"/>
<evidence type="ECO:0000256" key="1">
    <source>
        <dbReference type="SAM" id="MobiDB-lite"/>
    </source>
</evidence>
<keyword evidence="5" id="KW-1185">Reference proteome</keyword>
<keyword evidence="2" id="KW-0732">Signal</keyword>
<dbReference type="Pfam" id="PF09084">
    <property type="entry name" value="NMT1"/>
    <property type="match status" value="1"/>
</dbReference>
<dbReference type="PANTHER" id="PTHR30024:SF46">
    <property type="entry name" value="ABC TRANSPORTER, SUBSTRATE-BINDING LIPOPROTEIN"/>
    <property type="match status" value="1"/>
</dbReference>
<comment type="caution">
    <text evidence="4">The sequence shown here is derived from an EMBL/GenBank/DDBJ whole genome shotgun (WGS) entry which is preliminary data.</text>
</comment>
<dbReference type="PIRSF" id="PIRSF027386">
    <property type="entry name" value="UCP027386_ABC_sbc_TM0202"/>
    <property type="match status" value="1"/>
</dbReference>
<name>A0AAE3D8L4_9FIRM</name>
<reference evidence="4 5" key="1">
    <citation type="submission" date="2021-10" db="EMBL/GenBank/DDBJ databases">
        <title>Anaerobic single-cell dispensing facilitates the cultivation of human gut bacteria.</title>
        <authorList>
            <person name="Afrizal A."/>
        </authorList>
    </citation>
    <scope>NUCLEOTIDE SEQUENCE [LARGE SCALE GENOMIC DNA]</scope>
    <source>
        <strain evidence="4 5">CLA-AA-H273</strain>
    </source>
</reference>
<evidence type="ECO:0000259" key="3">
    <source>
        <dbReference type="Pfam" id="PF09084"/>
    </source>
</evidence>
<dbReference type="PROSITE" id="PS51257">
    <property type="entry name" value="PROKAR_LIPOPROTEIN"/>
    <property type="match status" value="1"/>
</dbReference>